<organism evidence="2 3">
    <name type="scientific">Clohesyomyces aquaticus</name>
    <dbReference type="NCBI Taxonomy" id="1231657"/>
    <lineage>
        <taxon>Eukaryota</taxon>
        <taxon>Fungi</taxon>
        <taxon>Dikarya</taxon>
        <taxon>Ascomycota</taxon>
        <taxon>Pezizomycotina</taxon>
        <taxon>Dothideomycetes</taxon>
        <taxon>Pleosporomycetidae</taxon>
        <taxon>Pleosporales</taxon>
        <taxon>Lindgomycetaceae</taxon>
        <taxon>Clohesyomyces</taxon>
    </lineage>
</organism>
<dbReference type="EMBL" id="MCFA01000175">
    <property type="protein sequence ID" value="ORY01043.1"/>
    <property type="molecule type" value="Genomic_DNA"/>
</dbReference>
<keyword evidence="1" id="KW-0472">Membrane</keyword>
<protein>
    <submittedName>
        <fullName evidence="2">Uncharacterized protein</fullName>
    </submittedName>
</protein>
<feature type="transmembrane region" description="Helical" evidence="1">
    <location>
        <begin position="46"/>
        <end position="65"/>
    </location>
</feature>
<evidence type="ECO:0000313" key="3">
    <source>
        <dbReference type="Proteomes" id="UP000193144"/>
    </source>
</evidence>
<name>A0A1Y1YSM5_9PLEO</name>
<keyword evidence="1" id="KW-0812">Transmembrane</keyword>
<proteinExistence type="predicted"/>
<accession>A0A1Y1YSM5</accession>
<reference evidence="2 3" key="1">
    <citation type="submission" date="2016-07" db="EMBL/GenBank/DDBJ databases">
        <title>Pervasive Adenine N6-methylation of Active Genes in Fungi.</title>
        <authorList>
            <consortium name="DOE Joint Genome Institute"/>
            <person name="Mondo S.J."/>
            <person name="Dannebaum R.O."/>
            <person name="Kuo R.C."/>
            <person name="Labutti K."/>
            <person name="Haridas S."/>
            <person name="Kuo A."/>
            <person name="Salamov A."/>
            <person name="Ahrendt S.R."/>
            <person name="Lipzen A."/>
            <person name="Sullivan W."/>
            <person name="Andreopoulos W.B."/>
            <person name="Clum A."/>
            <person name="Lindquist E."/>
            <person name="Daum C."/>
            <person name="Ramamoorthy G.K."/>
            <person name="Gryganskyi A."/>
            <person name="Culley D."/>
            <person name="Magnuson J.K."/>
            <person name="James T.Y."/>
            <person name="O'Malley M.A."/>
            <person name="Stajich J.E."/>
            <person name="Spatafora J.W."/>
            <person name="Visel A."/>
            <person name="Grigoriev I.V."/>
        </authorList>
    </citation>
    <scope>NUCLEOTIDE SEQUENCE [LARGE SCALE GENOMIC DNA]</scope>
    <source>
        <strain evidence="2 3">CBS 115471</strain>
    </source>
</reference>
<keyword evidence="3" id="KW-1185">Reference proteome</keyword>
<feature type="transmembrane region" description="Helical" evidence="1">
    <location>
        <begin position="77"/>
        <end position="95"/>
    </location>
</feature>
<evidence type="ECO:0000256" key="1">
    <source>
        <dbReference type="SAM" id="Phobius"/>
    </source>
</evidence>
<evidence type="ECO:0000313" key="2">
    <source>
        <dbReference type="EMBL" id="ORY01043.1"/>
    </source>
</evidence>
<gene>
    <name evidence="2" type="ORF">BCR34DRAFT_100983</name>
</gene>
<feature type="transmembrane region" description="Helical" evidence="1">
    <location>
        <begin position="101"/>
        <end position="120"/>
    </location>
</feature>
<sequence length="144" mass="16818">MEYPQIVLAFGHVCYLGSGYLGIRTGLLFSDLSGFLPFAFLFPNHYFRLICSTSVNFPAYFMYFHSARVSFGQRQDMPGLSLPIFCSSLYLFYYYCVTRPYDSMICLLCFSGPSLFTAFFRTLYEYNIFPSTAYRQRIISYFKL</sequence>
<dbReference type="Proteomes" id="UP000193144">
    <property type="component" value="Unassembled WGS sequence"/>
</dbReference>
<keyword evidence="1" id="KW-1133">Transmembrane helix</keyword>
<comment type="caution">
    <text evidence="2">The sequence shown here is derived from an EMBL/GenBank/DDBJ whole genome shotgun (WGS) entry which is preliminary data.</text>
</comment>
<dbReference type="AlphaFoldDB" id="A0A1Y1YSM5"/>